<comment type="caution">
    <text evidence="3">The sequence shown here is derived from an EMBL/GenBank/DDBJ whole genome shotgun (WGS) entry which is preliminary data.</text>
</comment>
<sequence length="313" mass="35462">MNTDTTVTMIGDRPVLRLQRLLHHPPEKVWRAITDPTELTHWFPAHIDFDQPTPGTPMHFTFEGSDTSDDGEILEADPPKVFTFRWNTDVIRCELLPHPEGCLLVFSHTLRGPDSDRPSTARHAAGWDACLDSLTARLEGTTAEFSMQTWFERAEAYTEQFGLCEGELRPTDNGWTIHFERDFVQPPQQVWALITGDSHPTTGDEPPLQSTHGFGQAGALTNIQAPNVLEYAWQPNGTVRFQLRDQNPIGTRLTLTHTLPATQATERATLLAAWQVYLEIVFAALHGDIRCPWPTDRTEQLREHYAQHLRDTP</sequence>
<dbReference type="Pfam" id="PF08327">
    <property type="entry name" value="AHSA1"/>
    <property type="match status" value="1"/>
</dbReference>
<comment type="similarity">
    <text evidence="1">Belongs to the AHA1 family.</text>
</comment>
<evidence type="ECO:0000313" key="4">
    <source>
        <dbReference type="Proteomes" id="UP000233786"/>
    </source>
</evidence>
<dbReference type="STRING" id="994479.GCA_000194155_01217"/>
<dbReference type="CDD" id="cd08899">
    <property type="entry name" value="SRPBCC_CalC_Aha1-like_6"/>
    <property type="match status" value="1"/>
</dbReference>
<dbReference type="OrthoDB" id="9803476at2"/>
<organism evidence="3 4">
    <name type="scientific">Saccharopolyspora spinosa</name>
    <dbReference type="NCBI Taxonomy" id="60894"/>
    <lineage>
        <taxon>Bacteria</taxon>
        <taxon>Bacillati</taxon>
        <taxon>Actinomycetota</taxon>
        <taxon>Actinomycetes</taxon>
        <taxon>Pseudonocardiales</taxon>
        <taxon>Pseudonocardiaceae</taxon>
        <taxon>Saccharopolyspora</taxon>
    </lineage>
</organism>
<dbReference type="Proteomes" id="UP000233786">
    <property type="component" value="Unassembled WGS sequence"/>
</dbReference>
<dbReference type="InterPro" id="IPR013538">
    <property type="entry name" value="ASHA1/2-like_C"/>
</dbReference>
<keyword evidence="4" id="KW-1185">Reference proteome</keyword>
<name>A0A2N3Y360_SACSN</name>
<evidence type="ECO:0000259" key="2">
    <source>
        <dbReference type="Pfam" id="PF08327"/>
    </source>
</evidence>
<proteinExistence type="inferred from homology"/>
<gene>
    <name evidence="3" type="ORF">A8926_5214</name>
</gene>
<dbReference type="SUPFAM" id="SSF55961">
    <property type="entry name" value="Bet v1-like"/>
    <property type="match status" value="2"/>
</dbReference>
<accession>A0A2N3Y360</accession>
<feature type="domain" description="Activator of Hsp90 ATPase homologue 1/2-like C-terminal" evidence="2">
    <location>
        <begin position="24"/>
        <end position="139"/>
    </location>
</feature>
<dbReference type="EMBL" id="PJNB01000001">
    <property type="protein sequence ID" value="PKW17271.1"/>
    <property type="molecule type" value="Genomic_DNA"/>
</dbReference>
<evidence type="ECO:0000313" key="3">
    <source>
        <dbReference type="EMBL" id="PKW17271.1"/>
    </source>
</evidence>
<dbReference type="Gene3D" id="3.30.530.20">
    <property type="match status" value="2"/>
</dbReference>
<dbReference type="AlphaFoldDB" id="A0A2N3Y360"/>
<reference evidence="3" key="1">
    <citation type="submission" date="2017-12" db="EMBL/GenBank/DDBJ databases">
        <title>Sequencing the genomes of 1000 Actinobacteria strains.</title>
        <authorList>
            <person name="Klenk H.-P."/>
        </authorList>
    </citation>
    <scope>NUCLEOTIDE SEQUENCE [LARGE SCALE GENOMIC DNA]</scope>
    <source>
        <strain evidence="3">DSM 44228</strain>
    </source>
</reference>
<evidence type="ECO:0000256" key="1">
    <source>
        <dbReference type="ARBA" id="ARBA00006817"/>
    </source>
</evidence>
<dbReference type="InterPro" id="IPR023393">
    <property type="entry name" value="START-like_dom_sf"/>
</dbReference>
<dbReference type="RefSeq" id="WP_010692934.1">
    <property type="nucleotide sequence ID" value="NZ_CP061007.1"/>
</dbReference>
<protein>
    <submittedName>
        <fullName evidence="3">Uncharacterized protein YndB with AHSA1/START domain</fullName>
    </submittedName>
</protein>